<comment type="subcellular location">
    <subcellularLocation>
        <location evidence="1">Membrane</location>
    </subcellularLocation>
</comment>
<evidence type="ECO:0000313" key="10">
    <source>
        <dbReference type="Proteomes" id="UP000288805"/>
    </source>
</evidence>
<keyword evidence="3 7" id="KW-0812">Transmembrane</keyword>
<dbReference type="Pfam" id="PF13839">
    <property type="entry name" value="PC-Esterase"/>
    <property type="match status" value="1"/>
</dbReference>
<dbReference type="AlphaFoldDB" id="A0A438E8U7"/>
<accession>A0A438E8U7</accession>
<feature type="region of interest" description="Disordered" evidence="6">
    <location>
        <begin position="194"/>
        <end position="213"/>
    </location>
</feature>
<evidence type="ECO:0000259" key="8">
    <source>
        <dbReference type="Pfam" id="PF13839"/>
    </source>
</evidence>
<dbReference type="PANTHER" id="PTHR13533">
    <property type="entry name" value="N-ACETYLNEURAMINATE 9-O-ACETYLTRANSFERASE"/>
    <property type="match status" value="1"/>
</dbReference>
<proteinExistence type="inferred from homology"/>
<dbReference type="EMBL" id="QGNW01001363">
    <property type="protein sequence ID" value="RVW44098.1"/>
    <property type="molecule type" value="Genomic_DNA"/>
</dbReference>
<evidence type="ECO:0000256" key="2">
    <source>
        <dbReference type="ARBA" id="ARBA00007727"/>
    </source>
</evidence>
<dbReference type="Proteomes" id="UP000288805">
    <property type="component" value="Unassembled WGS sequence"/>
</dbReference>
<sequence>MKGGFYALRGKQLSLILLVLVCTTILIWAWEKTPLLTTLLPPQNRLLQLYPGPALESSSKPPIHKNKDISTSPEDKEVVNGQEEKAFSLVDQLNPEKSSPGIWNSDSNVITPSDEKKGDPINVPKEESRDNRVPEGKSSSKKAEDVDLVVAAPISSVNKSSSLEGKEYKNSTISAGNQGFLEFILHIQIVSKLQPGRSTPEPSSPVSSDEGLGRACGRWEVGGERFQDKTLAFIGDSLGRQQFQSLMCMITGGKESPDVTSVGWKYGLVKARGALRPDGWAYWFPGTNTTILYYWSASLCDLEPLNSVNPTMDYAMHLDRPPAFLRRFLNKFDVLVLNTGHHWNRGKLKANRWVMHVGGMPNTDTKIAEIGGAKNLTIHSIVKWVDSQLPKYPGLKAFYRTISPRHFFNGDWNTGGSCDNTTPLSDGKEVLKDESLDPVAVAAVKGTRVKLLDITASSQLRDEGHISRYSIRATPGVQDCLHWCLPGIPDMWNEILFAQL</sequence>
<gene>
    <name evidence="9" type="primary">TBL16_0</name>
    <name evidence="9" type="ORF">CK203_074938</name>
</gene>
<keyword evidence="4 7" id="KW-1133">Transmembrane helix</keyword>
<feature type="transmembrane region" description="Helical" evidence="7">
    <location>
        <begin position="12"/>
        <end position="30"/>
    </location>
</feature>
<evidence type="ECO:0000256" key="5">
    <source>
        <dbReference type="ARBA" id="ARBA00023136"/>
    </source>
</evidence>
<evidence type="ECO:0000256" key="7">
    <source>
        <dbReference type="SAM" id="Phobius"/>
    </source>
</evidence>
<feature type="region of interest" description="Disordered" evidence="6">
    <location>
        <begin position="54"/>
        <end position="78"/>
    </location>
</feature>
<dbReference type="PANTHER" id="PTHR13533:SF32">
    <property type="entry name" value="PROTEIN TRICHOME BIREFRINGENCE-LIKE 14"/>
    <property type="match status" value="1"/>
</dbReference>
<dbReference type="GO" id="GO:0045492">
    <property type="term" value="P:xylan biosynthetic process"/>
    <property type="evidence" value="ECO:0007669"/>
    <property type="project" value="UniProtKB-ARBA"/>
</dbReference>
<dbReference type="GO" id="GO:0005794">
    <property type="term" value="C:Golgi apparatus"/>
    <property type="evidence" value="ECO:0007669"/>
    <property type="project" value="UniProtKB-ARBA"/>
</dbReference>
<evidence type="ECO:0000256" key="3">
    <source>
        <dbReference type="ARBA" id="ARBA00022692"/>
    </source>
</evidence>
<feature type="compositionally biased region" description="Polar residues" evidence="6">
    <location>
        <begin position="95"/>
        <end position="111"/>
    </location>
</feature>
<comment type="similarity">
    <text evidence="2">Belongs to the PC-esterase family. TBL subfamily.</text>
</comment>
<feature type="domain" description="Trichome birefringence-like C-terminal" evidence="8">
    <location>
        <begin position="224"/>
        <end position="498"/>
    </location>
</feature>
<protein>
    <submittedName>
        <fullName evidence="9">Protein trichome birefringence-like 16</fullName>
    </submittedName>
</protein>
<evidence type="ECO:0000313" key="9">
    <source>
        <dbReference type="EMBL" id="RVW44098.1"/>
    </source>
</evidence>
<dbReference type="InterPro" id="IPR026057">
    <property type="entry name" value="TBL_C"/>
</dbReference>
<dbReference type="GO" id="GO:0016740">
    <property type="term" value="F:transferase activity"/>
    <property type="evidence" value="ECO:0007669"/>
    <property type="project" value="InterPro"/>
</dbReference>
<dbReference type="GO" id="GO:0016020">
    <property type="term" value="C:membrane"/>
    <property type="evidence" value="ECO:0007669"/>
    <property type="project" value="UniProtKB-SubCell"/>
</dbReference>
<comment type="caution">
    <text evidence="9">The sequence shown here is derived from an EMBL/GenBank/DDBJ whole genome shotgun (WGS) entry which is preliminary data.</text>
</comment>
<feature type="compositionally biased region" description="Polar residues" evidence="6">
    <location>
        <begin position="196"/>
        <end position="207"/>
    </location>
</feature>
<feature type="compositionally biased region" description="Basic and acidic residues" evidence="6">
    <location>
        <begin position="113"/>
        <end position="135"/>
    </location>
</feature>
<name>A0A438E8U7_VITVI</name>
<evidence type="ECO:0000256" key="1">
    <source>
        <dbReference type="ARBA" id="ARBA00004370"/>
    </source>
</evidence>
<reference evidence="9 10" key="1">
    <citation type="journal article" date="2018" name="PLoS Genet.">
        <title>Population sequencing reveals clonal diversity and ancestral inbreeding in the grapevine cultivar Chardonnay.</title>
        <authorList>
            <person name="Roach M.J."/>
            <person name="Johnson D.L."/>
            <person name="Bohlmann J."/>
            <person name="van Vuuren H.J."/>
            <person name="Jones S.J."/>
            <person name="Pretorius I.S."/>
            <person name="Schmidt S.A."/>
            <person name="Borneman A.R."/>
        </authorList>
    </citation>
    <scope>NUCLEOTIDE SEQUENCE [LARGE SCALE GENOMIC DNA]</scope>
    <source>
        <strain evidence="10">cv. Chardonnay</strain>
        <tissue evidence="9">Leaf</tissue>
    </source>
</reference>
<feature type="compositionally biased region" description="Basic and acidic residues" evidence="6">
    <location>
        <begin position="65"/>
        <end position="78"/>
    </location>
</feature>
<organism evidence="9 10">
    <name type="scientific">Vitis vinifera</name>
    <name type="common">Grape</name>
    <dbReference type="NCBI Taxonomy" id="29760"/>
    <lineage>
        <taxon>Eukaryota</taxon>
        <taxon>Viridiplantae</taxon>
        <taxon>Streptophyta</taxon>
        <taxon>Embryophyta</taxon>
        <taxon>Tracheophyta</taxon>
        <taxon>Spermatophyta</taxon>
        <taxon>Magnoliopsida</taxon>
        <taxon>eudicotyledons</taxon>
        <taxon>Gunneridae</taxon>
        <taxon>Pentapetalae</taxon>
        <taxon>rosids</taxon>
        <taxon>Vitales</taxon>
        <taxon>Vitaceae</taxon>
        <taxon>Viteae</taxon>
        <taxon>Vitis</taxon>
    </lineage>
</organism>
<evidence type="ECO:0000256" key="6">
    <source>
        <dbReference type="SAM" id="MobiDB-lite"/>
    </source>
</evidence>
<keyword evidence="5 7" id="KW-0472">Membrane</keyword>
<feature type="region of interest" description="Disordered" evidence="6">
    <location>
        <begin position="93"/>
        <end position="144"/>
    </location>
</feature>
<evidence type="ECO:0000256" key="4">
    <source>
        <dbReference type="ARBA" id="ARBA00022989"/>
    </source>
</evidence>